<dbReference type="Pfam" id="PF00106">
    <property type="entry name" value="adh_short"/>
    <property type="match status" value="2"/>
</dbReference>
<keyword evidence="1" id="KW-0560">Oxidoreductase</keyword>
<dbReference type="InterPro" id="IPR036291">
    <property type="entry name" value="NAD(P)-bd_dom_sf"/>
</dbReference>
<dbReference type="AlphaFoldDB" id="A0A0V0JCU5"/>
<dbReference type="Gene3D" id="3.40.50.720">
    <property type="entry name" value="NAD(P)-binding Rossmann-like Domain"/>
    <property type="match status" value="1"/>
</dbReference>
<dbReference type="EMBL" id="GEEE01000095">
    <property type="protein sequence ID" value="JAP63130.1"/>
    <property type="molecule type" value="Transcribed_RNA"/>
</dbReference>
<dbReference type="SUPFAM" id="SSF51735">
    <property type="entry name" value="NAD(P)-binding Rossmann-fold domains"/>
    <property type="match status" value="1"/>
</dbReference>
<organism evidence="2">
    <name type="scientific">Schistocephalus solidus</name>
    <name type="common">Tapeworm</name>
    <dbReference type="NCBI Taxonomy" id="70667"/>
    <lineage>
        <taxon>Eukaryota</taxon>
        <taxon>Metazoa</taxon>
        <taxon>Spiralia</taxon>
        <taxon>Lophotrochozoa</taxon>
        <taxon>Platyhelminthes</taxon>
        <taxon>Cestoda</taxon>
        <taxon>Eucestoda</taxon>
        <taxon>Diphyllobothriidea</taxon>
        <taxon>Diphyllobothriidae</taxon>
        <taxon>Schistocephalus</taxon>
    </lineage>
</organism>
<dbReference type="CDD" id="cd05327">
    <property type="entry name" value="retinol-DH_like_SDR_c_like"/>
    <property type="match status" value="1"/>
</dbReference>
<evidence type="ECO:0000313" key="2">
    <source>
        <dbReference type="EMBL" id="JAP63130.1"/>
    </source>
</evidence>
<evidence type="ECO:0000256" key="1">
    <source>
        <dbReference type="ARBA" id="ARBA00023002"/>
    </source>
</evidence>
<sequence length="311" mass="34058">MPKALCLLTGRLDGKLAIVTGANSGIGKETTAELARRGAKVIMACRNKERAEMARKWILDCYTEGQPDVLTRNVPNETVKQCITPVKPGQLVIEELDTASFASIKAFAERVLASEQRIDFLINNAGVMACPYGETADGLELQIGTNHFGHFLLTELLMPAIKRAAPGSRIICVSSVAHKRGRINTSDMNLRDKNYGRWKAYTQSKLANVIHARQLALRHKDEGIVAVSVHPGVVSTDLWKGYMAAFRTLSRPFMKNEWEGAQTTLYTVLAPELENGGYYADCAPASTNPKAKDDALGAQVWEISRKTVGLA</sequence>
<dbReference type="InterPro" id="IPR002347">
    <property type="entry name" value="SDR_fam"/>
</dbReference>
<dbReference type="GO" id="GO:0016491">
    <property type="term" value="F:oxidoreductase activity"/>
    <property type="evidence" value="ECO:0007669"/>
    <property type="project" value="UniProtKB-KW"/>
</dbReference>
<proteinExistence type="predicted"/>
<name>A0A0V0JCU5_SCHSO</name>
<gene>
    <name evidence="2" type="primary">RDH14</name>
    <name evidence="2" type="ORF">TR165518</name>
</gene>
<dbReference type="PRINTS" id="PR00081">
    <property type="entry name" value="GDHRDH"/>
</dbReference>
<protein>
    <submittedName>
        <fullName evidence="2">Retinol dehydrogenase 14</fullName>
    </submittedName>
</protein>
<dbReference type="PANTHER" id="PTHR43157:SF27">
    <property type="entry name" value="RETINOL DEHYDROGENASE 12, LIKE"/>
    <property type="match status" value="1"/>
</dbReference>
<dbReference type="PANTHER" id="PTHR43157">
    <property type="entry name" value="PHOSPHATIDYLINOSITOL-GLYCAN BIOSYNTHESIS CLASS F PROTEIN-RELATED"/>
    <property type="match status" value="1"/>
</dbReference>
<reference evidence="2" key="1">
    <citation type="submission" date="2016-01" db="EMBL/GenBank/DDBJ databases">
        <title>Reference transcriptome for the parasite Schistocephalus solidus: insights into the molecular evolution of parasitism.</title>
        <authorList>
            <person name="Hebert F.O."/>
            <person name="Grambauer S."/>
            <person name="Barber I."/>
            <person name="Landry C.R."/>
            <person name="Aubin-Horth N."/>
        </authorList>
    </citation>
    <scope>NUCLEOTIDE SEQUENCE</scope>
</reference>
<accession>A0A0V0JCU5</accession>